<accession>A0A9P4G906</accession>
<sequence length="401" mass="45034">MLNFLKVAFGPGPNPERQLSTDSFTSSTESLDIRVGKPPHARAVHIPQCALRACTTLRQQCGQGSTIINADPIVFEVILEYLDGNGLFGKMRPYGQNPLEQLVGGSDQMLKLVKAWHLAEMLNLPHLQNKLIDTFRVLYAGLLKSRIRMPLCPEPFVYLRNHMSYHTKVEKFLVDFYAGLARFGEDFRAEEFQAIPKDIAQHLRHRRAYLVKQGRYGDRIARGDSDFNVSKSDDTQRTMLQVSPSLVPPTESILVRPSSRRAFSASTLPSMRPRSPIPPSSPRLHGQQNSQNRGHRTRLSLPSITNVTGHPEIFVPRGLIHTLQSTQGANPRPKQPDSSPVMTSPSNRAPFMDSSPSRYRRQSQMMADDSSSDDGSVYDLFFENLPALNISQQHPIKANKK</sequence>
<keyword evidence="3" id="KW-1185">Reference proteome</keyword>
<reference evidence="2" key="1">
    <citation type="submission" date="2020-01" db="EMBL/GenBank/DDBJ databases">
        <authorList>
            <consortium name="DOE Joint Genome Institute"/>
            <person name="Haridas S."/>
            <person name="Albert R."/>
            <person name="Binder M."/>
            <person name="Bloem J."/>
            <person name="Labutti K."/>
            <person name="Salamov A."/>
            <person name="Andreopoulos B."/>
            <person name="Baker S.E."/>
            <person name="Barry K."/>
            <person name="Bills G."/>
            <person name="Bluhm B.H."/>
            <person name="Cannon C."/>
            <person name="Castanera R."/>
            <person name="Culley D.E."/>
            <person name="Daum C."/>
            <person name="Ezra D."/>
            <person name="Gonzalez J.B."/>
            <person name="Henrissat B."/>
            <person name="Kuo A."/>
            <person name="Liang C."/>
            <person name="Lipzen A."/>
            <person name="Lutzoni F."/>
            <person name="Magnuson J."/>
            <person name="Mondo S."/>
            <person name="Nolan M."/>
            <person name="Ohm R."/>
            <person name="Pangilinan J."/>
            <person name="Park H.-J."/>
            <person name="Ramirez L."/>
            <person name="Alfaro M."/>
            <person name="Sun H."/>
            <person name="Tritt A."/>
            <person name="Yoshinaga Y."/>
            <person name="Zwiers L.-H."/>
            <person name="Turgeon B.G."/>
            <person name="Goodwin S.B."/>
            <person name="Spatafora J.W."/>
            <person name="Crous P.W."/>
            <person name="Grigoriev I.V."/>
        </authorList>
    </citation>
    <scope>NUCLEOTIDE SEQUENCE</scope>
    <source>
        <strain evidence="2">CBS 394.84</strain>
    </source>
</reference>
<feature type="region of interest" description="Disordered" evidence="1">
    <location>
        <begin position="250"/>
        <end position="305"/>
    </location>
</feature>
<feature type="region of interest" description="Disordered" evidence="1">
    <location>
        <begin position="325"/>
        <end position="377"/>
    </location>
</feature>
<name>A0A9P4G906_9PLEO</name>
<evidence type="ECO:0008006" key="4">
    <source>
        <dbReference type="Google" id="ProtNLM"/>
    </source>
</evidence>
<dbReference type="EMBL" id="ML976619">
    <property type="protein sequence ID" value="KAF1841277.1"/>
    <property type="molecule type" value="Genomic_DNA"/>
</dbReference>
<proteinExistence type="predicted"/>
<protein>
    <recommendedName>
        <fullName evidence="4">BTB domain-containing protein</fullName>
    </recommendedName>
</protein>
<dbReference type="Proteomes" id="UP000800039">
    <property type="component" value="Unassembled WGS sequence"/>
</dbReference>
<evidence type="ECO:0000313" key="2">
    <source>
        <dbReference type="EMBL" id="KAF1841277.1"/>
    </source>
</evidence>
<gene>
    <name evidence="2" type="ORF">K460DRAFT_399091</name>
</gene>
<comment type="caution">
    <text evidence="2">The sequence shown here is derived from an EMBL/GenBank/DDBJ whole genome shotgun (WGS) entry which is preliminary data.</text>
</comment>
<dbReference type="GeneID" id="63853472"/>
<evidence type="ECO:0000256" key="1">
    <source>
        <dbReference type="SAM" id="MobiDB-lite"/>
    </source>
</evidence>
<dbReference type="RefSeq" id="XP_040783840.1">
    <property type="nucleotide sequence ID" value="XM_040936222.1"/>
</dbReference>
<dbReference type="OrthoDB" id="3794105at2759"/>
<organism evidence="2 3">
    <name type="scientific">Cucurbitaria berberidis CBS 394.84</name>
    <dbReference type="NCBI Taxonomy" id="1168544"/>
    <lineage>
        <taxon>Eukaryota</taxon>
        <taxon>Fungi</taxon>
        <taxon>Dikarya</taxon>
        <taxon>Ascomycota</taxon>
        <taxon>Pezizomycotina</taxon>
        <taxon>Dothideomycetes</taxon>
        <taxon>Pleosporomycetidae</taxon>
        <taxon>Pleosporales</taxon>
        <taxon>Pleosporineae</taxon>
        <taxon>Cucurbitariaceae</taxon>
        <taxon>Cucurbitaria</taxon>
    </lineage>
</organism>
<evidence type="ECO:0000313" key="3">
    <source>
        <dbReference type="Proteomes" id="UP000800039"/>
    </source>
</evidence>
<dbReference type="AlphaFoldDB" id="A0A9P4G906"/>
<feature type="compositionally biased region" description="Polar residues" evidence="1">
    <location>
        <begin position="336"/>
        <end position="347"/>
    </location>
</feature>
<feature type="compositionally biased region" description="Polar residues" evidence="1">
    <location>
        <begin position="354"/>
        <end position="365"/>
    </location>
</feature>